<protein>
    <submittedName>
        <fullName evidence="1">Uncharacterized protein</fullName>
    </submittedName>
</protein>
<reference evidence="1" key="2">
    <citation type="submission" date="2017-11" db="EMBL/GenBank/DDBJ databases">
        <title>Coralsnake Venomics: Analyses of Venom Gland Transcriptomes and Proteomes of Six Brazilian Taxa.</title>
        <authorList>
            <person name="Aird S.D."/>
            <person name="Jorge da Silva N."/>
            <person name="Qiu L."/>
            <person name="Villar-Briones A."/>
            <person name="Aparecida-Saddi V."/>
            <person name="Campos-Telles M.P."/>
            <person name="Grau M."/>
            <person name="Mikheyev A.S."/>
        </authorList>
    </citation>
    <scope>NUCLEOTIDE SEQUENCE</scope>
    <source>
        <tissue evidence="1">Venom_gland</tissue>
    </source>
</reference>
<dbReference type="EMBL" id="IACM01105837">
    <property type="protein sequence ID" value="LAB33623.1"/>
    <property type="molecule type" value="Transcribed_RNA"/>
</dbReference>
<reference evidence="1" key="1">
    <citation type="submission" date="2017-07" db="EMBL/GenBank/DDBJ databases">
        <authorList>
            <person name="Mikheyev A."/>
            <person name="Grau M."/>
        </authorList>
    </citation>
    <scope>NUCLEOTIDE SEQUENCE</scope>
    <source>
        <tissue evidence="1">Venom_gland</tissue>
    </source>
</reference>
<evidence type="ECO:0000313" key="1">
    <source>
        <dbReference type="EMBL" id="LAB33627.1"/>
    </source>
</evidence>
<dbReference type="AlphaFoldDB" id="A0A2D4MJN9"/>
<name>A0A2D4MJN9_9SAUR</name>
<organism evidence="1">
    <name type="scientific">Micrurus spixii</name>
    <name type="common">Amazon coral snake</name>
    <dbReference type="NCBI Taxonomy" id="129469"/>
    <lineage>
        <taxon>Eukaryota</taxon>
        <taxon>Metazoa</taxon>
        <taxon>Chordata</taxon>
        <taxon>Craniata</taxon>
        <taxon>Vertebrata</taxon>
        <taxon>Euteleostomi</taxon>
        <taxon>Lepidosauria</taxon>
        <taxon>Squamata</taxon>
        <taxon>Bifurcata</taxon>
        <taxon>Unidentata</taxon>
        <taxon>Episquamata</taxon>
        <taxon>Toxicofera</taxon>
        <taxon>Serpentes</taxon>
        <taxon>Colubroidea</taxon>
        <taxon>Elapidae</taxon>
        <taxon>Elapinae</taxon>
        <taxon>Micrurus</taxon>
    </lineage>
</organism>
<sequence>MQQAVHLSSTVRGSREIEGLVKVTGPKDNAKMARRITIQIAIEMGLGTNPTTSPDHPLEIQTTSTRLALLESMELGLGLSQAYQPRPYRHIWSHSAQKPRLCHRGNLDQASMRHPIPEDHKLCHFPKLENKIVGTFS</sequence>
<accession>A0A2D4MJN9</accession>
<dbReference type="EMBL" id="IACM01105839">
    <property type="protein sequence ID" value="LAB33627.1"/>
    <property type="molecule type" value="Transcribed_RNA"/>
</dbReference>
<proteinExistence type="predicted"/>